<comment type="caution">
    <text evidence="1">The sequence shown here is derived from an EMBL/GenBank/DDBJ whole genome shotgun (WGS) entry which is preliminary data.</text>
</comment>
<dbReference type="AlphaFoldDB" id="A0A5Y3W4H7"/>
<name>A0A5Y3W4H7_SALDZ</name>
<gene>
    <name evidence="1" type="ORF">DLB95_18310</name>
</gene>
<sequence>MKFTIEDVQLAIKGTTKYSSQCISEKLLAVVAGNYAKGNNIITVRLQSLYEDDGSDSPLGEIKNLYYTEADGRAQLRGDIIFDTDLLDIQSLLHSLAHGCVYLSPYFMNIASLNHCFACLSSVTLSKAEDSTFDGIEPLDISGLNGLINALYKEEPATEALNTVLFSKKYDEADSGFIGTIELTDAEQKASNVYAILNESKDVFIHIKTKRNIGDVAFFRLSELNTVKRAGCRGMACHLCVANVNIYPNITFNQFVKFINDVLRDEKNTKKIGYRVYTLNIDDKKYYRGGR</sequence>
<organism evidence="1">
    <name type="scientific">Salmonella diarizonae</name>
    <dbReference type="NCBI Taxonomy" id="59204"/>
    <lineage>
        <taxon>Bacteria</taxon>
        <taxon>Pseudomonadati</taxon>
        <taxon>Pseudomonadota</taxon>
        <taxon>Gammaproteobacteria</taxon>
        <taxon>Enterobacterales</taxon>
        <taxon>Enterobacteriaceae</taxon>
        <taxon>Salmonella</taxon>
    </lineage>
</organism>
<protein>
    <submittedName>
        <fullName evidence="1">Uncharacterized protein</fullName>
    </submittedName>
</protein>
<evidence type="ECO:0000313" key="1">
    <source>
        <dbReference type="EMBL" id="ECJ4379143.1"/>
    </source>
</evidence>
<reference evidence="1" key="1">
    <citation type="submission" date="2018-05" db="EMBL/GenBank/DDBJ databases">
        <authorList>
            <person name="Ashton P.M."/>
            <person name="Dallman T."/>
            <person name="Nair S."/>
            <person name="De Pinna E."/>
            <person name="Peters T."/>
            <person name="Grant K."/>
        </authorList>
    </citation>
    <scope>NUCLEOTIDE SEQUENCE [LARGE SCALE GENOMIC DNA]</scope>
    <source>
        <strain evidence="1">474878</strain>
    </source>
</reference>
<dbReference type="Proteomes" id="UP000839781">
    <property type="component" value="Unassembled WGS sequence"/>
</dbReference>
<proteinExistence type="predicted"/>
<dbReference type="EMBL" id="AAIYJF010000015">
    <property type="protein sequence ID" value="ECJ4379143.1"/>
    <property type="molecule type" value="Genomic_DNA"/>
</dbReference>
<accession>A0A5Y3W4H7</accession>